<gene>
    <name evidence="3" type="ORF">FD02_GL000252</name>
</gene>
<feature type="domain" description="BD-FAE-like" evidence="2">
    <location>
        <begin position="19"/>
        <end position="206"/>
    </location>
</feature>
<evidence type="ECO:0000259" key="2">
    <source>
        <dbReference type="Pfam" id="PF20434"/>
    </source>
</evidence>
<dbReference type="Proteomes" id="UP000051804">
    <property type="component" value="Unassembled WGS sequence"/>
</dbReference>
<comment type="caution">
    <text evidence="3">The sequence shown here is derived from an EMBL/GenBank/DDBJ whole genome shotgun (WGS) entry which is preliminary data.</text>
</comment>
<reference evidence="3 4" key="1">
    <citation type="journal article" date="2015" name="Genome Announc.">
        <title>Expanding the biotechnology potential of lactobacilli through comparative genomics of 213 strains and associated genera.</title>
        <authorList>
            <person name="Sun Z."/>
            <person name="Harris H.M."/>
            <person name="McCann A."/>
            <person name="Guo C."/>
            <person name="Argimon S."/>
            <person name="Zhang W."/>
            <person name="Yang X."/>
            <person name="Jeffery I.B."/>
            <person name="Cooney J.C."/>
            <person name="Kagawa T.F."/>
            <person name="Liu W."/>
            <person name="Song Y."/>
            <person name="Salvetti E."/>
            <person name="Wrobel A."/>
            <person name="Rasinkangas P."/>
            <person name="Parkhill J."/>
            <person name="Rea M.C."/>
            <person name="O'Sullivan O."/>
            <person name="Ritari J."/>
            <person name="Douillard F.P."/>
            <person name="Paul Ross R."/>
            <person name="Yang R."/>
            <person name="Briner A.E."/>
            <person name="Felis G.E."/>
            <person name="de Vos W.M."/>
            <person name="Barrangou R."/>
            <person name="Klaenhammer T.R."/>
            <person name="Caufield P.W."/>
            <person name="Cui Y."/>
            <person name="Zhang H."/>
            <person name="O'Toole P.W."/>
        </authorList>
    </citation>
    <scope>NUCLEOTIDE SEQUENCE [LARGE SCALE GENOMIC DNA]</scope>
    <source>
        <strain evidence="3 4">JCM 17158</strain>
    </source>
</reference>
<proteinExistence type="predicted"/>
<dbReference type="STRING" id="1291734.FD02_GL000252"/>
<dbReference type="SUPFAM" id="SSF53474">
    <property type="entry name" value="alpha/beta-Hydrolases"/>
    <property type="match status" value="1"/>
</dbReference>
<dbReference type="AlphaFoldDB" id="A0A0R1JJ05"/>
<name>A0A0R1JJ05_9LACO</name>
<dbReference type="Pfam" id="PF20434">
    <property type="entry name" value="BD-FAE"/>
    <property type="match status" value="1"/>
</dbReference>
<dbReference type="PANTHER" id="PTHR48081:SF13">
    <property type="entry name" value="ALPHA_BETA HYDROLASE"/>
    <property type="match status" value="1"/>
</dbReference>
<accession>A0A0R1JJ05</accession>
<keyword evidence="1 3" id="KW-0378">Hydrolase</keyword>
<evidence type="ECO:0000313" key="3">
    <source>
        <dbReference type="EMBL" id="KRK71067.1"/>
    </source>
</evidence>
<sequence length="261" mass="28091">MSDSLLDLPYHSDTNLTADVYLPTNSPRATIIDIHGGGWFRGDKAKDADWAQRLTAAGYAAVVPNYRIGKAGVYPAPLCDMTALVKWLRGSDLPLPTDRLAAVGGSAGGNMAVELAIAYGMPAVSLSGIFDIEAWLAAHPTVIPNAGDTSDFNQRASATINQDGANDAFYKWFVLNYLADDPTMAHNATPAYHVTTTTGPLFLANSLHEFVPTSGMMQMAAALTAKRVPFTMQLLTGTRHAKGYLDDVWPAMLLWLNGQFQ</sequence>
<evidence type="ECO:0000256" key="1">
    <source>
        <dbReference type="ARBA" id="ARBA00022801"/>
    </source>
</evidence>
<dbReference type="InterPro" id="IPR049492">
    <property type="entry name" value="BD-FAE-like_dom"/>
</dbReference>
<dbReference type="EMBL" id="AZDJ01000030">
    <property type="protein sequence ID" value="KRK71067.1"/>
    <property type="molecule type" value="Genomic_DNA"/>
</dbReference>
<dbReference type="PATRIC" id="fig|1291734.4.peg.260"/>
<keyword evidence="4" id="KW-1185">Reference proteome</keyword>
<dbReference type="GO" id="GO:0016787">
    <property type="term" value="F:hydrolase activity"/>
    <property type="evidence" value="ECO:0007669"/>
    <property type="project" value="UniProtKB-KW"/>
</dbReference>
<dbReference type="InterPro" id="IPR050300">
    <property type="entry name" value="GDXG_lipolytic_enzyme"/>
</dbReference>
<evidence type="ECO:0000313" key="4">
    <source>
        <dbReference type="Proteomes" id="UP000051804"/>
    </source>
</evidence>
<dbReference type="RefSeq" id="WP_054722978.1">
    <property type="nucleotide sequence ID" value="NZ_AZDJ01000030.1"/>
</dbReference>
<dbReference type="PANTHER" id="PTHR48081">
    <property type="entry name" value="AB HYDROLASE SUPERFAMILY PROTEIN C4A8.06C"/>
    <property type="match status" value="1"/>
</dbReference>
<dbReference type="InterPro" id="IPR029058">
    <property type="entry name" value="AB_hydrolase_fold"/>
</dbReference>
<protein>
    <submittedName>
        <fullName evidence="3">Carboxylic ester hydrolase</fullName>
    </submittedName>
</protein>
<organism evidence="3 4">
    <name type="scientific">Lacticaseibacillus nasuensis JCM 17158</name>
    <dbReference type="NCBI Taxonomy" id="1291734"/>
    <lineage>
        <taxon>Bacteria</taxon>
        <taxon>Bacillati</taxon>
        <taxon>Bacillota</taxon>
        <taxon>Bacilli</taxon>
        <taxon>Lactobacillales</taxon>
        <taxon>Lactobacillaceae</taxon>
        <taxon>Lacticaseibacillus</taxon>
    </lineage>
</organism>
<dbReference type="Gene3D" id="3.40.50.1820">
    <property type="entry name" value="alpha/beta hydrolase"/>
    <property type="match status" value="1"/>
</dbReference>
<dbReference type="OrthoDB" id="9815425at2"/>